<dbReference type="EMBL" id="LWDG02001096">
    <property type="protein sequence ID" value="KAE8260987.1"/>
    <property type="molecule type" value="Genomic_DNA"/>
</dbReference>
<proteinExistence type="predicted"/>
<accession>A0A8X7N0E2</accession>
<organism evidence="2 3">
    <name type="scientific">Tilletia walkeri</name>
    <dbReference type="NCBI Taxonomy" id="117179"/>
    <lineage>
        <taxon>Eukaryota</taxon>
        <taxon>Fungi</taxon>
        <taxon>Dikarya</taxon>
        <taxon>Basidiomycota</taxon>
        <taxon>Ustilaginomycotina</taxon>
        <taxon>Exobasidiomycetes</taxon>
        <taxon>Tilletiales</taxon>
        <taxon>Tilletiaceae</taxon>
        <taxon>Tilletia</taxon>
    </lineage>
</organism>
<feature type="compositionally biased region" description="Polar residues" evidence="1">
    <location>
        <begin position="48"/>
        <end position="64"/>
    </location>
</feature>
<feature type="non-terminal residue" evidence="2">
    <location>
        <position position="1"/>
    </location>
</feature>
<evidence type="ECO:0000313" key="3">
    <source>
        <dbReference type="Proteomes" id="UP000078113"/>
    </source>
</evidence>
<evidence type="ECO:0000256" key="1">
    <source>
        <dbReference type="SAM" id="MobiDB-lite"/>
    </source>
</evidence>
<comment type="caution">
    <text evidence="2">The sequence shown here is derived from an EMBL/GenBank/DDBJ whole genome shotgun (WGS) entry which is preliminary data.</text>
</comment>
<keyword evidence="3" id="KW-1185">Reference proteome</keyword>
<evidence type="ECO:0000313" key="2">
    <source>
        <dbReference type="EMBL" id="KAE8260987.1"/>
    </source>
</evidence>
<feature type="compositionally biased region" description="Basic residues" evidence="1">
    <location>
        <begin position="84"/>
        <end position="93"/>
    </location>
</feature>
<reference evidence="2" key="2">
    <citation type="journal article" date="2019" name="IMA Fungus">
        <title>Genome sequencing and comparison of five Tilletia species to identify candidate genes for the detection of regulated species infecting wheat.</title>
        <authorList>
            <person name="Nguyen H.D.T."/>
            <person name="Sultana T."/>
            <person name="Kesanakurti P."/>
            <person name="Hambleton S."/>
        </authorList>
    </citation>
    <scope>NUCLEOTIDE SEQUENCE</scope>
    <source>
        <strain evidence="2">DAOMC 236422</strain>
    </source>
</reference>
<protein>
    <submittedName>
        <fullName evidence="2">Uncharacterized protein</fullName>
    </submittedName>
</protein>
<dbReference type="Proteomes" id="UP000078113">
    <property type="component" value="Unassembled WGS sequence"/>
</dbReference>
<reference evidence="2" key="1">
    <citation type="submission" date="2016-04" db="EMBL/GenBank/DDBJ databases">
        <authorList>
            <person name="Nguyen H.D."/>
            <person name="Samba Siva P."/>
            <person name="Cullis J."/>
            <person name="Levesque C.A."/>
            <person name="Hambleton S."/>
        </authorList>
    </citation>
    <scope>NUCLEOTIDE SEQUENCE</scope>
    <source>
        <strain evidence="2">DAOMC 236422</strain>
    </source>
</reference>
<feature type="compositionally biased region" description="Basic and acidic residues" evidence="1">
    <location>
        <begin position="70"/>
        <end position="83"/>
    </location>
</feature>
<feature type="region of interest" description="Disordered" evidence="1">
    <location>
        <begin position="45"/>
        <end position="115"/>
    </location>
</feature>
<feature type="compositionally biased region" description="Acidic residues" evidence="1">
    <location>
        <begin position="103"/>
        <end position="115"/>
    </location>
</feature>
<gene>
    <name evidence="2" type="ORF">A4X09_0g7730</name>
</gene>
<name>A0A8X7N0E2_9BASI</name>
<sequence length="115" mass="12746">NDWTAKYLEDLLGEEARHDADVRQHLGRDAPIMAANAPAVMQPLLASGSGTTGPSAYSLNNVDNPSAHKRALEANEATIEHHERALKRARRDRRALQAMEFDKEGENEDDSEEDP</sequence>
<dbReference type="AlphaFoldDB" id="A0A8X7N0E2"/>